<dbReference type="STRING" id="927665.HMPREF1535_01759"/>
<keyword evidence="4" id="KW-0479">Metal-binding</keyword>
<evidence type="ECO:0008006" key="9">
    <source>
        <dbReference type="Google" id="ProtNLM"/>
    </source>
</evidence>
<accession>A0A0F5JI41</accession>
<evidence type="ECO:0000256" key="1">
    <source>
        <dbReference type="ARBA" id="ARBA00001966"/>
    </source>
</evidence>
<keyword evidence="2" id="KW-0004">4Fe-4S</keyword>
<dbReference type="InterPro" id="IPR007197">
    <property type="entry name" value="rSAM"/>
</dbReference>
<comment type="cofactor">
    <cofactor evidence="1">
        <name>[4Fe-4S] cluster</name>
        <dbReference type="ChEBI" id="CHEBI:49883"/>
    </cofactor>
</comment>
<evidence type="ECO:0000313" key="8">
    <source>
        <dbReference type="Proteomes" id="UP000033047"/>
    </source>
</evidence>
<dbReference type="GO" id="GO:0003824">
    <property type="term" value="F:catalytic activity"/>
    <property type="evidence" value="ECO:0007669"/>
    <property type="project" value="InterPro"/>
</dbReference>
<evidence type="ECO:0000256" key="4">
    <source>
        <dbReference type="ARBA" id="ARBA00022723"/>
    </source>
</evidence>
<dbReference type="RefSeq" id="WP_046145869.1">
    <property type="nucleotide sequence ID" value="NZ_KQ033912.1"/>
</dbReference>
<dbReference type="Gene3D" id="3.20.20.70">
    <property type="entry name" value="Aldolase class I"/>
    <property type="match status" value="1"/>
</dbReference>
<dbReference type="GO" id="GO:0051539">
    <property type="term" value="F:4 iron, 4 sulfur cluster binding"/>
    <property type="evidence" value="ECO:0007669"/>
    <property type="project" value="UniProtKB-KW"/>
</dbReference>
<proteinExistence type="predicted"/>
<dbReference type="PANTHER" id="PTHR43787">
    <property type="entry name" value="FEMO COFACTOR BIOSYNTHESIS PROTEIN NIFB-RELATED"/>
    <property type="match status" value="1"/>
</dbReference>
<dbReference type="PANTHER" id="PTHR43787:SF11">
    <property type="entry name" value="UPF0026 PROTEIN SLR1464"/>
    <property type="match status" value="1"/>
</dbReference>
<keyword evidence="6" id="KW-0411">Iron-sulfur</keyword>
<evidence type="ECO:0000256" key="5">
    <source>
        <dbReference type="ARBA" id="ARBA00023004"/>
    </source>
</evidence>
<dbReference type="InterPro" id="IPR058240">
    <property type="entry name" value="rSAM_sf"/>
</dbReference>
<dbReference type="Proteomes" id="UP000033047">
    <property type="component" value="Unassembled WGS sequence"/>
</dbReference>
<sequence length="259" mass="28839">MSTILFDKIVFGPVHSRRLGVSLGMNLLPVDGKLCSFDCIYCECGLNGERRTRTKLPTRAEVKEALTEKLSAMQAEGIVPDVITFAGNGEPTMHPEFEGVIEDTIATRDRFFPNAKIAVLSNSTMLHKEGVFRALNKIEDNILKLDSVLDSRIQQLNAPNSPAFTFDKLLGQLCRFEGNLIIQTMFLKGEVNGESVDNTTEVEITGWLEALKQIKPKQVMIYTIDRETPLKGLKKVSKEALDAIADRARKEGFDVTVSY</sequence>
<evidence type="ECO:0000313" key="7">
    <source>
        <dbReference type="EMBL" id="KKB57107.1"/>
    </source>
</evidence>
<dbReference type="AlphaFoldDB" id="A0A0F5JI41"/>
<dbReference type="CDD" id="cd01335">
    <property type="entry name" value="Radical_SAM"/>
    <property type="match status" value="1"/>
</dbReference>
<evidence type="ECO:0000256" key="6">
    <source>
        <dbReference type="ARBA" id="ARBA00023014"/>
    </source>
</evidence>
<keyword evidence="3" id="KW-0949">S-adenosyl-L-methionine</keyword>
<name>A0A0F5JI41_9BACT</name>
<dbReference type="GO" id="GO:0046872">
    <property type="term" value="F:metal ion binding"/>
    <property type="evidence" value="ECO:0007669"/>
    <property type="project" value="UniProtKB-KW"/>
</dbReference>
<dbReference type="HOGENOM" id="CLU_058377_1_0_10"/>
<gene>
    <name evidence="7" type="ORF">HMPREF1535_01759</name>
</gene>
<dbReference type="InterPro" id="IPR013785">
    <property type="entry name" value="Aldolase_TIM"/>
</dbReference>
<comment type="caution">
    <text evidence="7">The sequence shown here is derived from an EMBL/GenBank/DDBJ whole genome shotgun (WGS) entry which is preliminary data.</text>
</comment>
<dbReference type="EMBL" id="AQHV01000010">
    <property type="protein sequence ID" value="KKB57107.1"/>
    <property type="molecule type" value="Genomic_DNA"/>
</dbReference>
<organism evidence="7 8">
    <name type="scientific">Parabacteroides goldsteinii DSM 19448 = WAL 12034</name>
    <dbReference type="NCBI Taxonomy" id="927665"/>
    <lineage>
        <taxon>Bacteria</taxon>
        <taxon>Pseudomonadati</taxon>
        <taxon>Bacteroidota</taxon>
        <taxon>Bacteroidia</taxon>
        <taxon>Bacteroidales</taxon>
        <taxon>Tannerellaceae</taxon>
        <taxon>Parabacteroides</taxon>
    </lineage>
</organism>
<dbReference type="PATRIC" id="fig|927665.4.peg.1798"/>
<dbReference type="SUPFAM" id="SSF102114">
    <property type="entry name" value="Radical SAM enzymes"/>
    <property type="match status" value="1"/>
</dbReference>
<reference evidence="7 8" key="1">
    <citation type="submission" date="2013-04" db="EMBL/GenBank/DDBJ databases">
        <title>The Genome Sequence of Parabacteroides goldsteinii DSM 19448.</title>
        <authorList>
            <consortium name="The Broad Institute Genomics Platform"/>
            <person name="Earl A."/>
            <person name="Ward D."/>
            <person name="Feldgarden M."/>
            <person name="Gevers D."/>
            <person name="Martens E."/>
            <person name="Sakamoto M."/>
            <person name="Benno Y."/>
            <person name="Song Y."/>
            <person name="Liu C."/>
            <person name="Lee J."/>
            <person name="Bolanos M."/>
            <person name="Vaisanen M.L."/>
            <person name="Finegold S.M."/>
            <person name="Walker B."/>
            <person name="Young S."/>
            <person name="Zeng Q."/>
            <person name="Gargeya S."/>
            <person name="Fitzgerald M."/>
            <person name="Haas B."/>
            <person name="Abouelleil A."/>
            <person name="Allen A.W."/>
            <person name="Alvarado L."/>
            <person name="Arachchi H.M."/>
            <person name="Berlin A.M."/>
            <person name="Chapman S.B."/>
            <person name="Gainer-Dewar J."/>
            <person name="Goldberg J."/>
            <person name="Griggs A."/>
            <person name="Gujja S."/>
            <person name="Hansen M."/>
            <person name="Howarth C."/>
            <person name="Imamovic A."/>
            <person name="Ireland A."/>
            <person name="Larimer J."/>
            <person name="McCowan C."/>
            <person name="Murphy C."/>
            <person name="Pearson M."/>
            <person name="Poon T.W."/>
            <person name="Priest M."/>
            <person name="Roberts A."/>
            <person name="Saif S."/>
            <person name="Shea T."/>
            <person name="Sisk P."/>
            <person name="Sykes S."/>
            <person name="Wortman J."/>
            <person name="Nusbaum C."/>
            <person name="Birren B."/>
        </authorList>
    </citation>
    <scope>NUCLEOTIDE SEQUENCE [LARGE SCALE GENOMIC DNA]</scope>
    <source>
        <strain evidence="7 8">DSM 19448</strain>
    </source>
</reference>
<evidence type="ECO:0000256" key="3">
    <source>
        <dbReference type="ARBA" id="ARBA00022691"/>
    </source>
</evidence>
<protein>
    <recommendedName>
        <fullName evidence="9">Radical SAM core domain-containing protein</fullName>
    </recommendedName>
</protein>
<evidence type="ECO:0000256" key="2">
    <source>
        <dbReference type="ARBA" id="ARBA00022485"/>
    </source>
</evidence>
<dbReference type="SFLD" id="SFLDG01083">
    <property type="entry name" value="Uncharacterised_Radical_SAM_Su"/>
    <property type="match status" value="1"/>
</dbReference>
<keyword evidence="5" id="KW-0408">Iron</keyword>
<dbReference type="InterPro" id="IPR040084">
    <property type="entry name" value="GTPase_Obg"/>
</dbReference>
<dbReference type="SFLD" id="SFLDS00029">
    <property type="entry name" value="Radical_SAM"/>
    <property type="match status" value="1"/>
</dbReference>